<evidence type="ECO:0000256" key="2">
    <source>
        <dbReference type="SAM" id="SignalP"/>
    </source>
</evidence>
<gene>
    <name evidence="4" type="ORF">PGLA1383_LOCUS17179</name>
</gene>
<dbReference type="Gene3D" id="2.10.25.10">
    <property type="entry name" value="Laminin"/>
    <property type="match status" value="1"/>
</dbReference>
<proteinExistence type="predicted"/>
<keyword evidence="2" id="KW-0732">Signal</keyword>
<protein>
    <recommendedName>
        <fullName evidence="3">EGF-like domain-containing protein</fullName>
    </recommendedName>
</protein>
<dbReference type="Proteomes" id="UP000654075">
    <property type="component" value="Unassembled WGS sequence"/>
</dbReference>
<reference evidence="4" key="1">
    <citation type="submission" date="2021-02" db="EMBL/GenBank/DDBJ databases">
        <authorList>
            <person name="Dougan E. K."/>
            <person name="Rhodes N."/>
            <person name="Thang M."/>
            <person name="Chan C."/>
        </authorList>
    </citation>
    <scope>NUCLEOTIDE SEQUENCE</scope>
</reference>
<evidence type="ECO:0000313" key="5">
    <source>
        <dbReference type="Proteomes" id="UP000654075"/>
    </source>
</evidence>
<dbReference type="OrthoDB" id="413483at2759"/>
<name>A0A813EHK0_POLGL</name>
<keyword evidence="1" id="KW-1133">Transmembrane helix</keyword>
<feature type="domain" description="EGF-like" evidence="3">
    <location>
        <begin position="197"/>
        <end position="208"/>
    </location>
</feature>
<accession>A0A813EHK0</accession>
<comment type="caution">
    <text evidence="4">The sequence shown here is derived from an EMBL/GenBank/DDBJ whole genome shotgun (WGS) entry which is preliminary data.</text>
</comment>
<dbReference type="AlphaFoldDB" id="A0A813EHK0"/>
<feature type="transmembrane region" description="Helical" evidence="1">
    <location>
        <begin position="675"/>
        <end position="695"/>
    </location>
</feature>
<keyword evidence="5" id="KW-1185">Reference proteome</keyword>
<feature type="chain" id="PRO_5032292718" description="EGF-like domain-containing protein" evidence="2">
    <location>
        <begin position="18"/>
        <end position="768"/>
    </location>
</feature>
<feature type="signal peptide" evidence="2">
    <location>
        <begin position="1"/>
        <end position="17"/>
    </location>
</feature>
<sequence>MARWCLLFCWGVGPLSSAAIPGLEQLSSTEVLSPGSPIQVRVGIGEAKYMRFSCRGGPADAVVTLSTYAEQADPLLLLSLRADRLPSFSGNDASTFKQWLEDDAGDHYVMANGLSPQGGTLGLLNIRKFAAQELIGVLTIRCSYIIAFDTIFWDHLRSNAICPVGSQLRTSQRGAIVTEAPDNFCSGHGVCERHGLCKCDNDHTGSACEHEKYDVVVGQDFKFEVKSGKYQYFRVHIPPRFEGGYVEVKIRSSEPLVVLLRSDDLPTKNKYELSNFNDWVSHRNQTDLRLKVTSSDGITAVSTDAGPYGAAPNPSEQGGRRLTDFLERSKEATGWFDFFRNAADVQAGLPARPRQLLSGVMAGGLDECPKMSPDYKHPSCKTSSMLRCKDSCLKCILCVKGSKDDMACSASCQACIMPECNRALANCASDFSCTGPEAQKCEVGCGSCMSCLSSNDKRCALCRCCDGCLPLAAKCLSSHASESRYVFVGVFNHRRYFNDAESITATADISLTADPSFVRRYVPTDATQSWTAELYDSFHDVQSIELASREEYPSGEQFMHELDLKNHDTERLEARVYRDRLTLLQVRNTDRAEHLELQFLAGPEISHVLTSSAAAPKTLFDFDAAYEQTGDTIVILAGGQESIWCAIFGKSDGFAQITARAYGTSPVRAGSPANFSFALVCVLFLLCGLAMLGAISGGFQKLSDTSGTGGGSLPGRLMEMVRNRGRRHESTVSLTRGGSLQGYTGSDVIDRTVEDQYLHRGGLGDEGL</sequence>
<organism evidence="4 5">
    <name type="scientific">Polarella glacialis</name>
    <name type="common">Dinoflagellate</name>
    <dbReference type="NCBI Taxonomy" id="89957"/>
    <lineage>
        <taxon>Eukaryota</taxon>
        <taxon>Sar</taxon>
        <taxon>Alveolata</taxon>
        <taxon>Dinophyceae</taxon>
        <taxon>Suessiales</taxon>
        <taxon>Suessiaceae</taxon>
        <taxon>Polarella</taxon>
    </lineage>
</organism>
<evidence type="ECO:0000259" key="3">
    <source>
        <dbReference type="PROSITE" id="PS00022"/>
    </source>
</evidence>
<keyword evidence="1" id="KW-0812">Transmembrane</keyword>
<dbReference type="EMBL" id="CAJNNV010010551">
    <property type="protein sequence ID" value="CAE8598779.1"/>
    <property type="molecule type" value="Genomic_DNA"/>
</dbReference>
<evidence type="ECO:0000313" key="4">
    <source>
        <dbReference type="EMBL" id="CAE8598779.1"/>
    </source>
</evidence>
<dbReference type="InterPro" id="IPR000742">
    <property type="entry name" value="EGF"/>
</dbReference>
<evidence type="ECO:0000256" key="1">
    <source>
        <dbReference type="SAM" id="Phobius"/>
    </source>
</evidence>
<keyword evidence="1" id="KW-0472">Membrane</keyword>
<dbReference type="PROSITE" id="PS00022">
    <property type="entry name" value="EGF_1"/>
    <property type="match status" value="1"/>
</dbReference>